<dbReference type="Proteomes" id="UP000238479">
    <property type="component" value="Chromosome 7"/>
</dbReference>
<reference evidence="2 3" key="1">
    <citation type="journal article" date="2018" name="Nat. Genet.">
        <title>The Rosa genome provides new insights in the design of modern roses.</title>
        <authorList>
            <person name="Bendahmane M."/>
        </authorList>
    </citation>
    <scope>NUCLEOTIDE SEQUENCE [LARGE SCALE GENOMIC DNA]</scope>
    <source>
        <strain evidence="3">cv. Old Blush</strain>
    </source>
</reference>
<evidence type="ECO:0000313" key="3">
    <source>
        <dbReference type="Proteomes" id="UP000238479"/>
    </source>
</evidence>
<comment type="caution">
    <text evidence="2">The sequence shown here is derived from an EMBL/GenBank/DDBJ whole genome shotgun (WGS) entry which is preliminary data.</text>
</comment>
<dbReference type="Gramene" id="PRQ18626">
    <property type="protein sequence ID" value="PRQ18626"/>
    <property type="gene ID" value="RchiOBHm_Chr7g0208131"/>
</dbReference>
<keyword evidence="1" id="KW-0812">Transmembrane</keyword>
<accession>A0A2P6P9L1</accession>
<gene>
    <name evidence="2" type="ORF">RchiOBHm_Chr7g0208131</name>
</gene>
<keyword evidence="1" id="KW-0472">Membrane</keyword>
<protein>
    <submittedName>
        <fullName evidence="2">Uncharacterized protein</fullName>
    </submittedName>
</protein>
<sequence>MMSSQQGNYAIWKRLVVGMLESVTALLSFLVFLTRGRQHMKQLYRLHWHR</sequence>
<organism evidence="2 3">
    <name type="scientific">Rosa chinensis</name>
    <name type="common">China rose</name>
    <dbReference type="NCBI Taxonomy" id="74649"/>
    <lineage>
        <taxon>Eukaryota</taxon>
        <taxon>Viridiplantae</taxon>
        <taxon>Streptophyta</taxon>
        <taxon>Embryophyta</taxon>
        <taxon>Tracheophyta</taxon>
        <taxon>Spermatophyta</taxon>
        <taxon>Magnoliopsida</taxon>
        <taxon>eudicotyledons</taxon>
        <taxon>Gunneridae</taxon>
        <taxon>Pentapetalae</taxon>
        <taxon>rosids</taxon>
        <taxon>fabids</taxon>
        <taxon>Rosales</taxon>
        <taxon>Rosaceae</taxon>
        <taxon>Rosoideae</taxon>
        <taxon>Rosoideae incertae sedis</taxon>
        <taxon>Rosa</taxon>
    </lineage>
</organism>
<keyword evidence="3" id="KW-1185">Reference proteome</keyword>
<feature type="transmembrane region" description="Helical" evidence="1">
    <location>
        <begin position="12"/>
        <end position="33"/>
    </location>
</feature>
<name>A0A2P6P9L1_ROSCH</name>
<dbReference type="AlphaFoldDB" id="A0A2P6P9L1"/>
<dbReference type="EMBL" id="PDCK01000045">
    <property type="protein sequence ID" value="PRQ18626.1"/>
    <property type="molecule type" value="Genomic_DNA"/>
</dbReference>
<proteinExistence type="predicted"/>
<keyword evidence="1" id="KW-1133">Transmembrane helix</keyword>
<evidence type="ECO:0000313" key="2">
    <source>
        <dbReference type="EMBL" id="PRQ18626.1"/>
    </source>
</evidence>
<evidence type="ECO:0000256" key="1">
    <source>
        <dbReference type="SAM" id="Phobius"/>
    </source>
</evidence>